<dbReference type="SUPFAM" id="SSF46785">
    <property type="entry name" value="Winged helix' DNA-binding domain"/>
    <property type="match status" value="1"/>
</dbReference>
<dbReference type="GO" id="GO:0003968">
    <property type="term" value="F:RNA-directed RNA polymerase activity"/>
    <property type="evidence" value="ECO:0007669"/>
    <property type="project" value="UniProtKB-KW"/>
</dbReference>
<dbReference type="Gene3D" id="1.10.10.60">
    <property type="entry name" value="Homeodomain-like"/>
    <property type="match status" value="1"/>
</dbReference>
<evidence type="ECO:0000256" key="1">
    <source>
        <dbReference type="ARBA" id="ARBA00004123"/>
    </source>
</evidence>
<name>A0AA39IAW1_9BILA</name>
<dbReference type="Gene3D" id="1.20.1310.10">
    <property type="entry name" value="Cullin Repeats"/>
    <property type="match status" value="4"/>
</dbReference>
<evidence type="ECO:0000256" key="9">
    <source>
        <dbReference type="ARBA" id="ARBA00022786"/>
    </source>
</evidence>
<dbReference type="SUPFAM" id="SSF75632">
    <property type="entry name" value="Cullin homology domain"/>
    <property type="match status" value="1"/>
</dbReference>
<evidence type="ECO:0000313" key="18">
    <source>
        <dbReference type="EMBL" id="KAK0421041.1"/>
    </source>
</evidence>
<dbReference type="GO" id="GO:0031625">
    <property type="term" value="F:ubiquitin protein ligase binding"/>
    <property type="evidence" value="ECO:0007669"/>
    <property type="project" value="InterPro"/>
</dbReference>
<evidence type="ECO:0000256" key="7">
    <source>
        <dbReference type="ARBA" id="ARBA00022679"/>
    </source>
</evidence>
<comment type="subcellular location">
    <subcellularLocation>
        <location evidence="1">Nucleus</location>
    </subcellularLocation>
</comment>
<dbReference type="InterPro" id="IPR036388">
    <property type="entry name" value="WH-like_DNA-bd_sf"/>
</dbReference>
<dbReference type="InterPro" id="IPR057493">
    <property type="entry name" value="PH_RdRP-assoc"/>
</dbReference>
<dbReference type="InterPro" id="IPR048703">
    <property type="entry name" value="Tnp_Tc3-like_HTH"/>
</dbReference>
<dbReference type="InterPro" id="IPR057596">
    <property type="entry name" value="RDRP_core"/>
</dbReference>
<dbReference type="InterPro" id="IPR009057">
    <property type="entry name" value="Homeodomain-like_sf"/>
</dbReference>
<dbReference type="GO" id="GO:0003723">
    <property type="term" value="F:RNA binding"/>
    <property type="evidence" value="ECO:0007669"/>
    <property type="project" value="UniProtKB-KW"/>
</dbReference>
<evidence type="ECO:0000256" key="8">
    <source>
        <dbReference type="ARBA" id="ARBA00022695"/>
    </source>
</evidence>
<evidence type="ECO:0000256" key="4">
    <source>
        <dbReference type="ARBA" id="ARBA00012494"/>
    </source>
</evidence>
<organism evidence="18 19">
    <name type="scientific">Steinernema hermaphroditum</name>
    <dbReference type="NCBI Taxonomy" id="289476"/>
    <lineage>
        <taxon>Eukaryota</taxon>
        <taxon>Metazoa</taxon>
        <taxon>Ecdysozoa</taxon>
        <taxon>Nematoda</taxon>
        <taxon>Chromadorea</taxon>
        <taxon>Rhabditida</taxon>
        <taxon>Tylenchina</taxon>
        <taxon>Panagrolaimomorpha</taxon>
        <taxon>Strongyloidoidea</taxon>
        <taxon>Steinernematidae</taxon>
        <taxon>Steinernema</taxon>
    </lineage>
</organism>
<dbReference type="GO" id="GO:0030422">
    <property type="term" value="P:siRNA processing"/>
    <property type="evidence" value="ECO:0007669"/>
    <property type="project" value="TreeGrafter"/>
</dbReference>
<dbReference type="Pfam" id="PF05183">
    <property type="entry name" value="RdRP"/>
    <property type="match status" value="1"/>
</dbReference>
<keyword evidence="12" id="KW-0943">RNA-mediated gene silencing</keyword>
<dbReference type="InterPro" id="IPR036390">
    <property type="entry name" value="WH_DNA-bd_sf"/>
</dbReference>
<proteinExistence type="inferred from homology"/>
<dbReference type="FunFam" id="1.20.1310.10:FF:000019">
    <property type="entry name" value="Cullin 1"/>
    <property type="match status" value="1"/>
</dbReference>
<dbReference type="InterPro" id="IPR001373">
    <property type="entry name" value="Cullin_N"/>
</dbReference>
<dbReference type="InterPro" id="IPR036397">
    <property type="entry name" value="RNaseH_sf"/>
</dbReference>
<dbReference type="Pfam" id="PF10557">
    <property type="entry name" value="Cullin_Nedd8"/>
    <property type="match status" value="1"/>
</dbReference>
<evidence type="ECO:0000256" key="14">
    <source>
        <dbReference type="PROSITE-ProRule" id="PRU00330"/>
    </source>
</evidence>
<feature type="compositionally biased region" description="Basic and acidic residues" evidence="16">
    <location>
        <begin position="1211"/>
        <end position="1225"/>
    </location>
</feature>
<keyword evidence="7" id="KW-0808">Transferase</keyword>
<feature type="domain" description="Cullin family profile" evidence="17">
    <location>
        <begin position="2168"/>
        <end position="2389"/>
    </location>
</feature>
<dbReference type="FunFam" id="1.10.10.10:FF:000014">
    <property type="entry name" value="Cullin 1"/>
    <property type="match status" value="1"/>
</dbReference>
<dbReference type="Gene3D" id="3.30.230.130">
    <property type="entry name" value="Cullin, Chain C, Domain 2"/>
    <property type="match status" value="1"/>
</dbReference>
<protein>
    <recommendedName>
        <fullName evidence="4">RNA-directed RNA polymerase</fullName>
        <ecNumber evidence="4">2.7.7.48</ecNumber>
    </recommendedName>
</protein>
<dbReference type="FunFam" id="1.20.1310.10:FF:000002">
    <property type="entry name" value="cullin-3 isoform X1"/>
    <property type="match status" value="1"/>
</dbReference>
<dbReference type="Proteomes" id="UP001175271">
    <property type="component" value="Unassembled WGS sequence"/>
</dbReference>
<evidence type="ECO:0000259" key="17">
    <source>
        <dbReference type="PROSITE" id="PS50069"/>
    </source>
</evidence>
<evidence type="ECO:0000256" key="12">
    <source>
        <dbReference type="ARBA" id="ARBA00023158"/>
    </source>
</evidence>
<evidence type="ECO:0000256" key="6">
    <source>
        <dbReference type="ARBA" id="ARBA00022499"/>
    </source>
</evidence>
<evidence type="ECO:0000313" key="19">
    <source>
        <dbReference type="Proteomes" id="UP001175271"/>
    </source>
</evidence>
<dbReference type="Pfam" id="PF00888">
    <property type="entry name" value="Cullin"/>
    <property type="match status" value="1"/>
</dbReference>
<evidence type="ECO:0000256" key="10">
    <source>
        <dbReference type="ARBA" id="ARBA00022843"/>
    </source>
</evidence>
<dbReference type="InterPro" id="IPR058752">
    <property type="entry name" value="RDRP_C_head"/>
</dbReference>
<dbReference type="Pfam" id="PF26253">
    <property type="entry name" value="RdRP_head"/>
    <property type="match status" value="1"/>
</dbReference>
<dbReference type="Pfam" id="PF24642">
    <property type="entry name" value="DUF7636"/>
    <property type="match status" value="1"/>
</dbReference>
<evidence type="ECO:0000256" key="13">
    <source>
        <dbReference type="ARBA" id="ARBA00048744"/>
    </source>
</evidence>
<dbReference type="Pfam" id="PF21517">
    <property type="entry name" value="HTH_Tnp_Tc3_2_like"/>
    <property type="match status" value="1"/>
</dbReference>
<dbReference type="Gene3D" id="3.30.420.10">
    <property type="entry name" value="Ribonuclease H-like superfamily/Ribonuclease H"/>
    <property type="match status" value="1"/>
</dbReference>
<dbReference type="SMART" id="SM00182">
    <property type="entry name" value="CULLIN"/>
    <property type="match status" value="1"/>
</dbReference>
<dbReference type="InterPro" id="IPR056654">
    <property type="entry name" value="DUF7752"/>
</dbReference>
<comment type="catalytic activity">
    <reaction evidence="13">
        <text>RNA(n) + a ribonucleoside 5'-triphosphate = RNA(n+1) + diphosphate</text>
        <dbReference type="Rhea" id="RHEA:21248"/>
        <dbReference type="Rhea" id="RHEA-COMP:14527"/>
        <dbReference type="Rhea" id="RHEA-COMP:17342"/>
        <dbReference type="ChEBI" id="CHEBI:33019"/>
        <dbReference type="ChEBI" id="CHEBI:61557"/>
        <dbReference type="ChEBI" id="CHEBI:140395"/>
        <dbReference type="EC" id="2.7.7.48"/>
    </reaction>
</comment>
<dbReference type="SMART" id="SM00884">
    <property type="entry name" value="Cullin_Nedd8"/>
    <property type="match status" value="1"/>
</dbReference>
<keyword evidence="10" id="KW-0832">Ubl conjugation</keyword>
<dbReference type="InterPro" id="IPR036317">
    <property type="entry name" value="Cullin_homology_sf"/>
</dbReference>
<evidence type="ECO:0000256" key="16">
    <source>
        <dbReference type="SAM" id="MobiDB-lite"/>
    </source>
</evidence>
<dbReference type="PROSITE" id="PS50069">
    <property type="entry name" value="CULLIN_2"/>
    <property type="match status" value="1"/>
</dbReference>
<dbReference type="PANTHER" id="PTHR23079:SF57">
    <property type="entry name" value="RNA-DIRECTED RNA POLYMERASE"/>
    <property type="match status" value="1"/>
</dbReference>
<dbReference type="InterPro" id="IPR025246">
    <property type="entry name" value="IS30-like_HTH"/>
</dbReference>
<dbReference type="Gene3D" id="1.10.10.10">
    <property type="entry name" value="Winged helix-like DNA-binding domain superfamily/Winged helix DNA-binding domain"/>
    <property type="match status" value="2"/>
</dbReference>
<dbReference type="EMBL" id="JAUCMV010000002">
    <property type="protein sequence ID" value="KAK0421041.1"/>
    <property type="molecule type" value="Genomic_DNA"/>
</dbReference>
<keyword evidence="9" id="KW-0833">Ubl conjugation pathway</keyword>
<feature type="region of interest" description="Disordered" evidence="16">
    <location>
        <begin position="1194"/>
        <end position="1225"/>
    </location>
</feature>
<dbReference type="PANTHER" id="PTHR23079">
    <property type="entry name" value="RNA-DEPENDENT RNA POLYMERASE"/>
    <property type="match status" value="1"/>
</dbReference>
<dbReference type="InterPro" id="IPR016159">
    <property type="entry name" value="Cullin_repeat-like_dom_sf"/>
</dbReference>
<dbReference type="Pfam" id="PF25359">
    <property type="entry name" value="PH_met_RdRP"/>
    <property type="match status" value="1"/>
</dbReference>
<dbReference type="InterPro" id="IPR059120">
    <property type="entry name" value="Cullin-like_AB"/>
</dbReference>
<comment type="similarity">
    <text evidence="2">Belongs to the RdRP family.</text>
</comment>
<keyword evidence="5" id="KW-0696">RNA-directed RNA polymerase</keyword>
<dbReference type="GO" id="GO:0031380">
    <property type="term" value="C:nuclear RNA-directed RNA polymerase complex"/>
    <property type="evidence" value="ECO:0007669"/>
    <property type="project" value="TreeGrafter"/>
</dbReference>
<dbReference type="InterPro" id="IPR007855">
    <property type="entry name" value="RDRP"/>
</dbReference>
<dbReference type="GO" id="GO:0006511">
    <property type="term" value="P:ubiquitin-dependent protein catabolic process"/>
    <property type="evidence" value="ECO:0007669"/>
    <property type="project" value="InterPro"/>
</dbReference>
<gene>
    <name evidence="18" type="ORF">QR680_015037</name>
</gene>
<evidence type="ECO:0000256" key="5">
    <source>
        <dbReference type="ARBA" id="ARBA00022484"/>
    </source>
</evidence>
<accession>A0AA39IAW1</accession>
<comment type="caution">
    <text evidence="18">The sequence shown here is derived from an EMBL/GenBank/DDBJ whole genome shotgun (WGS) entry which is preliminary data.</text>
</comment>
<comment type="similarity">
    <text evidence="3 14 15">Belongs to the cullin family.</text>
</comment>
<keyword evidence="11" id="KW-0694">RNA-binding</keyword>
<keyword evidence="6" id="KW-1017">Isopeptide bond</keyword>
<dbReference type="InterPro" id="IPR019559">
    <property type="entry name" value="Cullin_neddylation_domain"/>
</dbReference>
<dbReference type="SUPFAM" id="SSF74788">
    <property type="entry name" value="Cullin repeat-like"/>
    <property type="match status" value="1"/>
</dbReference>
<sequence length="2524" mass="290682">MGRGPRLSEKERGKIQVLREEGYSNRQIAARINRSPKVVNAFTKNPAAYGLKRPPGRKRKLGPRDDRRIQRIASNSQKSANDIKREMGLNVSRKTIIRSIKRAGYIVRQKLKPAPKLTDSHISARKEIAREWMNFGNKWDRVVFTDEKKFNLDGPNGFSHYWRDLRKEPKTFSTRNFGGGSVMIWGGFSAFGKTTLAFCTPKMKSEDYQNILQEHLLPIVSNISPGAKFVYTQFNDQIVKKLSNTEYKVIKKASRRQKDDYGDVFVEHDMEATAKDWQRSLFKLALDFTNVCRTMRDPCILHIAQECFLEKFFSPVNEKMGVSRFAFGNMPNPSTFLYSHQEYRQERTGSILGSFLSEKNVNHGMLASFEHDKDVLFVRFVHFATNPHNTFVVTLKIRYGQIRRIIVDLTPLKDKPSANIYLCLNYPVEVMKARMMSGRGKHVGSHGSRFDRRGRDGDRCLSWLGDENPLETKISDSLTLSVTLDDCTDQELYNVLSRLRLRSRNVLEFTRVMEKEAPKHVDHPREVPKLKHELSRLNDYSVAYFVDAILTRGSLVKDVILCSQETRDKFINNICRLHRENPIITVAVLDQFLKVIDERRELNDPFKLWRHVVERVKSDISSISKTMELNEREGYLSVRKVVVTPTRLLLMPPEVIMGNRGLRDFARNGDDAIRVQFRDDDGMKMRKNTVGDDLIKETVGKVLENGLEIAGRRFGYLCSSNSQLRDNGCYFFKQSELQSIRKKMGKFNEEMSVPKRLARMGQFFTQAQRVEQRPLSRREYMESFDVVGGCDLNGKPYTFSDGVGMISYRLAKEISEKLKLDGCIPSCFQFRYRGYKGVLAVNVLLDDRREWAEKLNDPEILKINKNNVIFRASQKKFYAPKSRTMDHAPFEVVKYSAPCTVNLNRPMIDILDQVSELQSFSSHERINSRIHELFEKQVARAAKSLTCERHAREKLSELPKRIGLAQLKEEDGFLLTEEPFYRSLVMASVRQSLRKLRLKNSIEVPPNLGRLVFGIVDESGQLQYNQVFCQITNNAFVKHPRKSARKTVLKGPVMMTKNPAIVKGDIRVLQAVDIPELRHLVDVVVFSRHGPRPQPDEMAGSDLDGDEYVIIWDEKFMFDHNEEAMNFPRPVQPVEIVPTEEIERRSREFVVKYIIQDNVGMLANAFLANSDYYGIDSEICANIAHKHAQALDFPKTGEQPEPLTKMPSDSTIHEGKKVPPEKPDRYPDFMEKDHQRSYASCGLNGEIYRRARELDNILHKSIDRHANDSVELDADLIIEGWEEFEEKALKQMEDYNSQMRNVLETYGVEDESQLFSGAIVHFRTRVGDSTQDNDLFGAFNTGATLNRHVANIFESFRKQFFDSEDFGGYENCTSYVWDMMNFPSENHEEAHRRICQRPSLKMKKFASAMYKVTYETAQNLSQQSVRFLSFPWSVWDVLAAIKKDATSKKERKQELVLGGVDPFANRLSAHIKSFCEGRTREFDDFCDVIKRMDKLTRYMVKRHKGMSELLFFLCVWADDSDVFSFDFTHQHLSWLLFLFGLNQFPWKSGKNFTLFSPLGMPQADQKEIDLTARFGGIGSIVLSFLEFLSSRFFEQKKAIEFGHFGVRACLDGACYKKLIKAASITYNEVIFSVSFDSLPQPKNKEVFTSAREFELEPFMIELPVQEEKDERGNERLRYELGTVEDILKDKTGASHVRLRRNVDVFKSDVLRVVVSAKGTLESLQKLQALLTVMPSGRTERNYNSTMATTLKKYTFEEAWNAIKPTMDKVFGLEKVTIAEYMQLYTTVNMFCRETDPIRDAKMVGSGKADIMYAALKKYLYEFVSAKAAALDVRSEEQSLLEYRTGWENFKMSTVVTSGIFRYLNTHWVSRYNDSLAVEEAHLKAFEISTLCYVVWKEEMFEKTDMAVTKSALALMKADRDKGKDVRMDLVKSLVDSLVAVGVEFKKKDDSVTLGLEQESEEVDENQLTEEGLAMLQSYERFFETPMLEDTFQYYRSESADVMAETNIIGYMEKAQQRLDEESQRSEFYLHHILTHDRLQNAVERAYIVARLDMFQNEFESLLAAEKTYELRLMYGLCSRVEEAIAQLKRDFTAYVNEKGREAVSTIPEAMQNDPNAYMEVLLQTHAKYQEMARDAFKADHGFQLAFDAGCMQWINKNCVTEKGKALNKSAELLARFVDVAMRKGGTEEYDATHEKAMTIFYYIDDKDIFQKYYNRFLSKRLLMDTSMNEDAEAGMIARLKGACGHEYTAVATRMFGDISTSKDLTRKFHDQFSELKVDANVSVLNTAVWSYSQSYTFDLPAELNAVVGSFEEHYKIAHSGRKLKWLHHMSRGEITASGFGKRKYTFIATASQMVVLLKYNDTDALAMSHIQAETSLPDDVLKSVLASFVKAEILKLPEGTKFTSSLPQDTEFTLNKKFVSKRIKMDLMKLQTAIKGDGEAKKEQAEMEKTLEEDRKMVIQAAIVRIMKMRKKLQHNTLISEVVAQVAARFQPKIAMIKKCIDLLMEKEYLKRSEEDKDSYDYIS</sequence>
<dbReference type="Pfam" id="PF13936">
    <property type="entry name" value="HTH_38"/>
    <property type="match status" value="1"/>
</dbReference>
<evidence type="ECO:0000256" key="15">
    <source>
        <dbReference type="RuleBase" id="RU003829"/>
    </source>
</evidence>
<dbReference type="SUPFAM" id="SSF46689">
    <property type="entry name" value="Homeodomain-like"/>
    <property type="match status" value="2"/>
</dbReference>
<reference evidence="18" key="1">
    <citation type="submission" date="2023-06" db="EMBL/GenBank/DDBJ databases">
        <title>Genomic analysis of the entomopathogenic nematode Steinernema hermaphroditum.</title>
        <authorList>
            <person name="Schwarz E.M."/>
            <person name="Heppert J.K."/>
            <person name="Baniya A."/>
            <person name="Schwartz H.T."/>
            <person name="Tan C.-H."/>
            <person name="Antoshechkin I."/>
            <person name="Sternberg P.W."/>
            <person name="Goodrich-Blair H."/>
            <person name="Dillman A.R."/>
        </authorList>
    </citation>
    <scope>NUCLEOTIDE SEQUENCE</scope>
    <source>
        <strain evidence="18">PS9179</strain>
        <tissue evidence="18">Whole animal</tissue>
    </source>
</reference>
<dbReference type="Pfam" id="PF24934">
    <property type="entry name" value="DUF7752"/>
    <property type="match status" value="1"/>
</dbReference>
<evidence type="ECO:0000256" key="2">
    <source>
        <dbReference type="ARBA" id="ARBA00005762"/>
    </source>
</evidence>
<dbReference type="Pfam" id="PF26557">
    <property type="entry name" value="Cullin_AB"/>
    <property type="match status" value="1"/>
</dbReference>
<dbReference type="EC" id="2.7.7.48" evidence="4"/>
<keyword evidence="8" id="KW-0548">Nucleotidyltransferase</keyword>
<keyword evidence="19" id="KW-1185">Reference proteome</keyword>
<dbReference type="InterPro" id="IPR016158">
    <property type="entry name" value="Cullin_homology"/>
</dbReference>
<evidence type="ECO:0000256" key="3">
    <source>
        <dbReference type="ARBA" id="ARBA00006019"/>
    </source>
</evidence>
<evidence type="ECO:0000256" key="11">
    <source>
        <dbReference type="ARBA" id="ARBA00022884"/>
    </source>
</evidence>
<dbReference type="InterPro" id="IPR056053">
    <property type="entry name" value="DUF7636"/>
</dbReference>